<feature type="domain" description="Dihydrodipicolinate reductase N-terminal" evidence="3">
    <location>
        <begin position="10"/>
        <end position="106"/>
    </location>
</feature>
<protein>
    <submittedName>
        <fullName evidence="5">Uncharacterized protein</fullName>
    </submittedName>
</protein>
<dbReference type="SUPFAM" id="SSF51735">
    <property type="entry name" value="NAD(P)-binding Rossmann-fold domains"/>
    <property type="match status" value="1"/>
</dbReference>
<evidence type="ECO:0000259" key="3">
    <source>
        <dbReference type="Pfam" id="PF01113"/>
    </source>
</evidence>
<dbReference type="Pfam" id="PF19328">
    <property type="entry name" value="DAP_DH_C"/>
    <property type="match status" value="1"/>
</dbReference>
<accession>A0A0R1V111</accession>
<dbReference type="EMBL" id="AZFQ01000036">
    <property type="protein sequence ID" value="KRL98772.1"/>
    <property type="molecule type" value="Genomic_DNA"/>
</dbReference>
<evidence type="ECO:0000313" key="6">
    <source>
        <dbReference type="Proteomes" id="UP000051166"/>
    </source>
</evidence>
<dbReference type="InterPro" id="IPR000846">
    <property type="entry name" value="DapB_N"/>
</dbReference>
<dbReference type="Gene3D" id="3.40.50.720">
    <property type="entry name" value="NAD(P)-binding Rossmann-like Domain"/>
    <property type="match status" value="1"/>
</dbReference>
<dbReference type="STRING" id="1423801.FD50_GL000583"/>
<proteinExistence type="predicted"/>
<organism evidence="5 6">
    <name type="scientific">Liquorilactobacillus satsumensis DSM 16230 = JCM 12392</name>
    <dbReference type="NCBI Taxonomy" id="1423801"/>
    <lineage>
        <taxon>Bacteria</taxon>
        <taxon>Bacillati</taxon>
        <taxon>Bacillota</taxon>
        <taxon>Bacilli</taxon>
        <taxon>Lactobacillales</taxon>
        <taxon>Lactobacillaceae</taxon>
        <taxon>Liquorilactobacillus</taxon>
    </lineage>
</organism>
<evidence type="ECO:0000313" key="5">
    <source>
        <dbReference type="EMBL" id="KRL98772.1"/>
    </source>
</evidence>
<evidence type="ECO:0000259" key="4">
    <source>
        <dbReference type="Pfam" id="PF19328"/>
    </source>
</evidence>
<reference evidence="5 6" key="1">
    <citation type="journal article" date="2015" name="Genome Announc.">
        <title>Expanding the biotechnology potential of lactobacilli through comparative genomics of 213 strains and associated genera.</title>
        <authorList>
            <person name="Sun Z."/>
            <person name="Harris H.M."/>
            <person name="McCann A."/>
            <person name="Guo C."/>
            <person name="Argimon S."/>
            <person name="Zhang W."/>
            <person name="Yang X."/>
            <person name="Jeffery I.B."/>
            <person name="Cooney J.C."/>
            <person name="Kagawa T.F."/>
            <person name="Liu W."/>
            <person name="Song Y."/>
            <person name="Salvetti E."/>
            <person name="Wrobel A."/>
            <person name="Rasinkangas P."/>
            <person name="Parkhill J."/>
            <person name="Rea M.C."/>
            <person name="O'Sullivan O."/>
            <person name="Ritari J."/>
            <person name="Douillard F.P."/>
            <person name="Paul Ross R."/>
            <person name="Yang R."/>
            <person name="Briner A.E."/>
            <person name="Felis G.E."/>
            <person name="de Vos W.M."/>
            <person name="Barrangou R."/>
            <person name="Klaenhammer T.R."/>
            <person name="Caufield P.W."/>
            <person name="Cui Y."/>
            <person name="Zhang H."/>
            <person name="O'Toole P.W."/>
        </authorList>
    </citation>
    <scope>NUCLEOTIDE SEQUENCE [LARGE SCALE GENOMIC DNA]</scope>
    <source>
        <strain evidence="5 6">DSM 16230</strain>
    </source>
</reference>
<dbReference type="CDD" id="cd24146">
    <property type="entry name" value="nat-AmDH_N_like"/>
    <property type="match status" value="1"/>
</dbReference>
<keyword evidence="2" id="KW-0560">Oxidoreductase</keyword>
<name>A0A0R1V111_9LACO</name>
<dbReference type="InterPro" id="IPR036291">
    <property type="entry name" value="NAD(P)-bd_dom_sf"/>
</dbReference>
<dbReference type="GO" id="GO:0008839">
    <property type="term" value="F:4-hydroxy-tetrahydrodipicolinate reductase"/>
    <property type="evidence" value="ECO:0007669"/>
    <property type="project" value="InterPro"/>
</dbReference>
<dbReference type="PATRIC" id="fig|1423801.4.peg.592"/>
<evidence type="ECO:0000256" key="1">
    <source>
        <dbReference type="ARBA" id="ARBA00022857"/>
    </source>
</evidence>
<comment type="caution">
    <text evidence="5">The sequence shown here is derived from an EMBL/GenBank/DDBJ whole genome shotgun (WGS) entry which is preliminary data.</text>
</comment>
<keyword evidence="6" id="KW-1185">Reference proteome</keyword>
<keyword evidence="1" id="KW-0521">NADP</keyword>
<gene>
    <name evidence="5" type="ORF">FD50_GL000583</name>
</gene>
<dbReference type="Pfam" id="PF01113">
    <property type="entry name" value="DapB_N"/>
    <property type="match status" value="1"/>
</dbReference>
<dbReference type="GO" id="GO:0009089">
    <property type="term" value="P:lysine biosynthetic process via diaminopimelate"/>
    <property type="evidence" value="ECO:0007669"/>
    <property type="project" value="InterPro"/>
</dbReference>
<dbReference type="Proteomes" id="UP000051166">
    <property type="component" value="Unassembled WGS sequence"/>
</dbReference>
<dbReference type="AlphaFoldDB" id="A0A0R1V111"/>
<feature type="domain" description="2,4-diaminopentanoate dehydrogenase C-terminal" evidence="4">
    <location>
        <begin position="149"/>
        <end position="330"/>
    </location>
</feature>
<dbReference type="InterPro" id="IPR045760">
    <property type="entry name" value="DAP_DH_C"/>
</dbReference>
<evidence type="ECO:0000256" key="2">
    <source>
        <dbReference type="ARBA" id="ARBA00023002"/>
    </source>
</evidence>
<sequence length="347" mass="38274">MDKAMPKEKIRVIQYGCGKMAITIIRYLLANNVEIVGAIDNNPHLIGKDLSEIAGLEQATGIKISADADEVLESCAADVAIVTISSYLNEMYPFFEKCLVHGVNVISTCEEAIYPWNTAPRETNRLDRLAKENGVTITGSGMQDIFWNNLLYTVAGGSHQITQIEGSVSYNVEDYGIALAQAHGVGYSLEKFEQKIAHSQSLPSYVWNSGEAICAKFHWTIKKISQKSVPVTLTKDIYSKTLEKEITAGNAIGMSAVVTIETYQGIKLILQCIGKVYRPEDGDLCAWKITGEPNVSFHVDKPDTVAHTCATIVNRLPNIIEAPAGFYTAEKITDLQYPTYPLEMYLH</sequence>